<evidence type="ECO:0008006" key="4">
    <source>
        <dbReference type="Google" id="ProtNLM"/>
    </source>
</evidence>
<protein>
    <recommendedName>
        <fullName evidence="4">Two-component sensor histidine kinase</fullName>
    </recommendedName>
</protein>
<dbReference type="RefSeq" id="WP_378164513.1">
    <property type="nucleotide sequence ID" value="NZ_JBHSBU010000001.1"/>
</dbReference>
<feature type="transmembrane region" description="Helical" evidence="1">
    <location>
        <begin position="12"/>
        <end position="33"/>
    </location>
</feature>
<keyword evidence="1" id="KW-0812">Transmembrane</keyword>
<name>A0ABV8MT81_9NEIS</name>
<gene>
    <name evidence="2" type="ORF">ACFOW7_12020</name>
</gene>
<evidence type="ECO:0000256" key="1">
    <source>
        <dbReference type="SAM" id="Phobius"/>
    </source>
</evidence>
<sequence length="209" mass="22931">MPAPQAATLRLLFLPLLAFLGVFLGLTLLLIGWRVEQVALELAHTRSGQQAVALREQIEAGFRLGLQPADMTRLAYALHQLRRDDPGLAAALLTDPQGRPFVSLDGDTAQALLQQHTGWRPQLLRQRGVLQRQHDGYGITALRALDASGQTAVLIWLVRDDADVRQRCRDFLLGLLPWGAALLVLLTAAGTAVAARLLRRSHRPPLEAI</sequence>
<keyword evidence="1" id="KW-0472">Membrane</keyword>
<dbReference type="EMBL" id="JBHSBU010000001">
    <property type="protein sequence ID" value="MFC4160075.1"/>
    <property type="molecule type" value="Genomic_DNA"/>
</dbReference>
<organism evidence="2 3">
    <name type="scientific">Chitinimonas lacunae</name>
    <dbReference type="NCBI Taxonomy" id="1963018"/>
    <lineage>
        <taxon>Bacteria</taxon>
        <taxon>Pseudomonadati</taxon>
        <taxon>Pseudomonadota</taxon>
        <taxon>Betaproteobacteria</taxon>
        <taxon>Neisseriales</taxon>
        <taxon>Chitinibacteraceae</taxon>
        <taxon>Chitinimonas</taxon>
    </lineage>
</organism>
<feature type="transmembrane region" description="Helical" evidence="1">
    <location>
        <begin position="175"/>
        <end position="198"/>
    </location>
</feature>
<reference evidence="3" key="1">
    <citation type="journal article" date="2019" name="Int. J. Syst. Evol. Microbiol.">
        <title>The Global Catalogue of Microorganisms (GCM) 10K type strain sequencing project: providing services to taxonomists for standard genome sequencing and annotation.</title>
        <authorList>
            <consortium name="The Broad Institute Genomics Platform"/>
            <consortium name="The Broad Institute Genome Sequencing Center for Infectious Disease"/>
            <person name="Wu L."/>
            <person name="Ma J."/>
        </authorList>
    </citation>
    <scope>NUCLEOTIDE SEQUENCE [LARGE SCALE GENOMIC DNA]</scope>
    <source>
        <strain evidence="3">LMG 29894</strain>
    </source>
</reference>
<proteinExistence type="predicted"/>
<keyword evidence="3" id="KW-1185">Reference proteome</keyword>
<keyword evidence="1" id="KW-1133">Transmembrane helix</keyword>
<evidence type="ECO:0000313" key="3">
    <source>
        <dbReference type="Proteomes" id="UP001595791"/>
    </source>
</evidence>
<dbReference type="Proteomes" id="UP001595791">
    <property type="component" value="Unassembled WGS sequence"/>
</dbReference>
<comment type="caution">
    <text evidence="2">The sequence shown here is derived from an EMBL/GenBank/DDBJ whole genome shotgun (WGS) entry which is preliminary data.</text>
</comment>
<evidence type="ECO:0000313" key="2">
    <source>
        <dbReference type="EMBL" id="MFC4160075.1"/>
    </source>
</evidence>
<accession>A0ABV8MT81</accession>